<feature type="binding site" evidence="6">
    <location>
        <position position="10"/>
    </location>
    <ligand>
        <name>FMN</name>
        <dbReference type="ChEBI" id="CHEBI:58210"/>
    </ligand>
</feature>
<dbReference type="EC" id="1.7.1.17" evidence="6"/>
<feature type="domain" description="Flavodoxin-like fold" evidence="7">
    <location>
        <begin position="3"/>
        <end position="194"/>
    </location>
</feature>
<proteinExistence type="inferred from homology"/>
<evidence type="ECO:0000313" key="8">
    <source>
        <dbReference type="EMBL" id="RBP14312.1"/>
    </source>
</evidence>
<keyword evidence="4 6" id="KW-0520">NAD</keyword>
<accession>A0A366FI29</accession>
<evidence type="ECO:0000256" key="1">
    <source>
        <dbReference type="ARBA" id="ARBA00022630"/>
    </source>
</evidence>
<organism evidence="8 9">
    <name type="scientific">Roseiarcus fermentans</name>
    <dbReference type="NCBI Taxonomy" id="1473586"/>
    <lineage>
        <taxon>Bacteria</taxon>
        <taxon>Pseudomonadati</taxon>
        <taxon>Pseudomonadota</taxon>
        <taxon>Alphaproteobacteria</taxon>
        <taxon>Hyphomicrobiales</taxon>
        <taxon>Roseiarcaceae</taxon>
        <taxon>Roseiarcus</taxon>
    </lineage>
</organism>
<dbReference type="Pfam" id="PF02525">
    <property type="entry name" value="Flavodoxin_2"/>
    <property type="match status" value="1"/>
</dbReference>
<dbReference type="SUPFAM" id="SSF52218">
    <property type="entry name" value="Flavoproteins"/>
    <property type="match status" value="1"/>
</dbReference>
<dbReference type="AlphaFoldDB" id="A0A366FI29"/>
<evidence type="ECO:0000256" key="3">
    <source>
        <dbReference type="ARBA" id="ARBA00023002"/>
    </source>
</evidence>
<comment type="caution">
    <text evidence="8">The sequence shown here is derived from an EMBL/GenBank/DDBJ whole genome shotgun (WGS) entry which is preliminary data.</text>
</comment>
<keyword evidence="1 6" id="KW-0285">Flavoprotein</keyword>
<comment type="function">
    <text evidence="6">Quinone reductase that provides resistance to thiol-specific stress caused by electrophilic quinones.</text>
</comment>
<evidence type="ECO:0000256" key="4">
    <source>
        <dbReference type="ARBA" id="ARBA00023027"/>
    </source>
</evidence>
<comment type="caution">
    <text evidence="6">Lacks conserved residue(s) required for the propagation of feature annotation.</text>
</comment>
<reference evidence="8 9" key="1">
    <citation type="submission" date="2018-06" db="EMBL/GenBank/DDBJ databases">
        <title>Genomic Encyclopedia of Type Strains, Phase IV (KMG-IV): sequencing the most valuable type-strain genomes for metagenomic binning, comparative biology and taxonomic classification.</title>
        <authorList>
            <person name="Goeker M."/>
        </authorList>
    </citation>
    <scope>NUCLEOTIDE SEQUENCE [LARGE SCALE GENOMIC DNA]</scope>
    <source>
        <strain evidence="8 9">DSM 24875</strain>
    </source>
</reference>
<dbReference type="EC" id="1.6.5.-" evidence="6"/>
<comment type="catalytic activity">
    <reaction evidence="5">
        <text>N,N-dimethyl-1,4-phenylenediamine + anthranilate + 2 NAD(+) = 2-(4-dimethylaminophenyl)diazenylbenzoate + 2 NADH + 2 H(+)</text>
        <dbReference type="Rhea" id="RHEA:55872"/>
        <dbReference type="ChEBI" id="CHEBI:15378"/>
        <dbReference type="ChEBI" id="CHEBI:15783"/>
        <dbReference type="ChEBI" id="CHEBI:16567"/>
        <dbReference type="ChEBI" id="CHEBI:57540"/>
        <dbReference type="ChEBI" id="CHEBI:57945"/>
        <dbReference type="ChEBI" id="CHEBI:71579"/>
        <dbReference type="EC" id="1.7.1.17"/>
    </reaction>
    <physiologicalReaction direction="right-to-left" evidence="5">
        <dbReference type="Rhea" id="RHEA:55874"/>
    </physiologicalReaction>
</comment>
<comment type="subunit">
    <text evidence="6">Homodimer.</text>
</comment>
<dbReference type="GO" id="GO:0016652">
    <property type="term" value="F:oxidoreductase activity, acting on NAD(P)H as acceptor"/>
    <property type="evidence" value="ECO:0007669"/>
    <property type="project" value="UniProtKB-UniRule"/>
</dbReference>
<gene>
    <name evidence="6" type="primary">azoR</name>
    <name evidence="8" type="ORF">DFR50_10965</name>
</gene>
<keyword evidence="9" id="KW-1185">Reference proteome</keyword>
<dbReference type="EMBL" id="QNRK01000009">
    <property type="protein sequence ID" value="RBP14312.1"/>
    <property type="molecule type" value="Genomic_DNA"/>
</dbReference>
<comment type="cofactor">
    <cofactor evidence="6">
        <name>FMN</name>
        <dbReference type="ChEBI" id="CHEBI:58210"/>
    </cofactor>
    <text evidence="6">Binds 1 FMN per subunit.</text>
</comment>
<dbReference type="GO" id="GO:0010181">
    <property type="term" value="F:FMN binding"/>
    <property type="evidence" value="ECO:0007669"/>
    <property type="project" value="UniProtKB-UniRule"/>
</dbReference>
<sequence>MPTLLVIEASPRGERSMSRGLTRRFVEAWIGNNPDGRVIERDLIKTDLPFVTMPWLGAYFTPSDQHTPEMKRILALSDELVAELLAADAIAIGTPVYNYNIPAVLKAYIDHIVRKGLTLGFSGEGLVKGKTCTILMASGGVYSEGSPIRDRDIATAYLRLILRVIGIEDVTVVAGGNAKAVDMGETTRDAFLKKFDLEVSAAAEKGVDRTPKVRRG</sequence>
<dbReference type="GO" id="GO:0016655">
    <property type="term" value="F:oxidoreductase activity, acting on NAD(P)H, quinone or similar compound as acceptor"/>
    <property type="evidence" value="ECO:0007669"/>
    <property type="project" value="InterPro"/>
</dbReference>
<evidence type="ECO:0000259" key="7">
    <source>
        <dbReference type="Pfam" id="PF02525"/>
    </source>
</evidence>
<dbReference type="HAMAP" id="MF_01216">
    <property type="entry name" value="Azoreductase_type1"/>
    <property type="match status" value="1"/>
</dbReference>
<evidence type="ECO:0000256" key="2">
    <source>
        <dbReference type="ARBA" id="ARBA00022643"/>
    </source>
</evidence>
<dbReference type="GO" id="GO:0009055">
    <property type="term" value="F:electron transfer activity"/>
    <property type="evidence" value="ECO:0007669"/>
    <property type="project" value="UniProtKB-UniRule"/>
</dbReference>
<dbReference type="RefSeq" id="WP_113888998.1">
    <property type="nucleotide sequence ID" value="NZ_QNRK01000009.1"/>
</dbReference>
<name>A0A366FI29_9HYPH</name>
<dbReference type="PANTHER" id="PTHR43741:SF2">
    <property type="entry name" value="FMN-DEPENDENT NADH:QUINONE OXIDOREDUCTASE"/>
    <property type="match status" value="1"/>
</dbReference>
<dbReference type="Gene3D" id="3.40.50.360">
    <property type="match status" value="1"/>
</dbReference>
<evidence type="ECO:0000256" key="6">
    <source>
        <dbReference type="HAMAP-Rule" id="MF_01216"/>
    </source>
</evidence>
<feature type="binding site" evidence="6">
    <location>
        <begin position="16"/>
        <end position="18"/>
    </location>
    <ligand>
        <name>FMN</name>
        <dbReference type="ChEBI" id="CHEBI:58210"/>
    </ligand>
</feature>
<comment type="catalytic activity">
    <reaction evidence="6">
        <text>2 a quinone + NADH + H(+) = 2 a 1,4-benzosemiquinone + NAD(+)</text>
        <dbReference type="Rhea" id="RHEA:65952"/>
        <dbReference type="ChEBI" id="CHEBI:15378"/>
        <dbReference type="ChEBI" id="CHEBI:57540"/>
        <dbReference type="ChEBI" id="CHEBI:57945"/>
        <dbReference type="ChEBI" id="CHEBI:132124"/>
        <dbReference type="ChEBI" id="CHEBI:134225"/>
    </reaction>
</comment>
<dbReference type="InterPro" id="IPR050104">
    <property type="entry name" value="FMN-dep_NADH:Q_OxRdtase_AzoR1"/>
</dbReference>
<comment type="similarity">
    <text evidence="6">Belongs to the azoreductase type 1 family.</text>
</comment>
<keyword evidence="3 6" id="KW-0560">Oxidoreductase</keyword>
<dbReference type="InterPro" id="IPR023048">
    <property type="entry name" value="NADH:quinone_OxRdtase_FMN_depd"/>
</dbReference>
<evidence type="ECO:0000256" key="5">
    <source>
        <dbReference type="ARBA" id="ARBA00048542"/>
    </source>
</evidence>
<comment type="function">
    <text evidence="6">Also exhibits azoreductase activity. Catalyzes the reductive cleavage of the azo bond in aromatic azo compounds to the corresponding amines.</text>
</comment>
<dbReference type="InterPro" id="IPR003680">
    <property type="entry name" value="Flavodoxin_fold"/>
</dbReference>
<dbReference type="InterPro" id="IPR029039">
    <property type="entry name" value="Flavoprotein-like_sf"/>
</dbReference>
<protein>
    <recommendedName>
        <fullName evidence="6">FMN dependent NADH:quinone oxidoreductase</fullName>
        <ecNumber evidence="6">1.6.5.-</ecNumber>
    </recommendedName>
    <alternativeName>
        <fullName evidence="6">Azo-dye reductase</fullName>
    </alternativeName>
    <alternativeName>
        <fullName evidence="6">FMN-dependent NADH-azo compound oxidoreductase</fullName>
    </alternativeName>
    <alternativeName>
        <fullName evidence="6">FMN-dependent NADH-azoreductase</fullName>
        <ecNumber evidence="6">1.7.1.17</ecNumber>
    </alternativeName>
</protein>
<evidence type="ECO:0000313" key="9">
    <source>
        <dbReference type="Proteomes" id="UP000253529"/>
    </source>
</evidence>
<keyword evidence="2 6" id="KW-0288">FMN</keyword>
<dbReference type="PANTHER" id="PTHR43741">
    <property type="entry name" value="FMN-DEPENDENT NADH-AZOREDUCTASE 1"/>
    <property type="match status" value="1"/>
</dbReference>
<dbReference type="Proteomes" id="UP000253529">
    <property type="component" value="Unassembled WGS sequence"/>
</dbReference>
<dbReference type="OrthoDB" id="9787136at2"/>